<sequence length="72" mass="7562">LLVVPPEFPRACERQLTGRGLGRSAVLVQYCLSETGPGRLGLLGEGLELFDAAGGVGDRSEHEAGERGQPSE</sequence>
<dbReference type="EMBL" id="JAQGEC010000068">
    <property type="protein sequence ID" value="MDR9892935.1"/>
    <property type="molecule type" value="Genomic_DNA"/>
</dbReference>
<protein>
    <submittedName>
        <fullName evidence="1">Uncharacterized protein</fullName>
    </submittedName>
</protein>
<accession>A0AAE4DRX5</accession>
<evidence type="ECO:0000313" key="2">
    <source>
        <dbReference type="Proteomes" id="UP001248822"/>
    </source>
</evidence>
<gene>
    <name evidence="1" type="ORF">O7047_22285</name>
</gene>
<comment type="caution">
    <text evidence="1">The sequence shown here is derived from an EMBL/GenBank/DDBJ whole genome shotgun (WGS) entry which is preliminary data.</text>
</comment>
<name>A0AAE4DRX5_9ENTR</name>
<organism evidence="1 2">
    <name type="scientific">Pseudenterobacter timonensis</name>
    <dbReference type="NCBI Taxonomy" id="1755099"/>
    <lineage>
        <taxon>Bacteria</taxon>
        <taxon>Pseudomonadati</taxon>
        <taxon>Pseudomonadota</taxon>
        <taxon>Gammaproteobacteria</taxon>
        <taxon>Enterobacterales</taxon>
        <taxon>Enterobacteriaceae</taxon>
        <taxon>Pseudenterobacter</taxon>
    </lineage>
</organism>
<reference evidence="1" key="1">
    <citation type="submission" date="2022-12" db="EMBL/GenBank/DDBJ databases">
        <title>NDM-1 containing novel ST 2018 Pseudenterobacter timonensis.</title>
        <authorList>
            <person name="Halder G."/>
            <person name="Mandal S."/>
            <person name="Dutta S."/>
        </authorList>
    </citation>
    <scope>NUCLEOTIDE SEQUENCE</scope>
    <source>
        <strain evidence="1">CNCI147</strain>
    </source>
</reference>
<dbReference type="AlphaFoldDB" id="A0AAE4DRX5"/>
<dbReference type="Proteomes" id="UP001248822">
    <property type="component" value="Unassembled WGS sequence"/>
</dbReference>
<feature type="non-terminal residue" evidence="1">
    <location>
        <position position="1"/>
    </location>
</feature>
<proteinExistence type="predicted"/>
<evidence type="ECO:0000313" key="1">
    <source>
        <dbReference type="EMBL" id="MDR9892935.1"/>
    </source>
</evidence>